<sequence length="135" mass="15061">MVSKDFGDFCELPGAVRKRNPHSHVTPCRDKTAGDDAFHQHRIDVSSRQDNNGLPDRIDLFGENCGHTNRARRFDDEFGTFEKHDERARDVVIADGDNLVDGVLDDGEIQGTGSCDGNSIRDGWFHLDGCRFTGL</sequence>
<accession>A0A6J7DR64</accession>
<proteinExistence type="predicted"/>
<gene>
    <name evidence="1" type="ORF">UFOPK3364_00854</name>
</gene>
<protein>
    <submittedName>
        <fullName evidence="1">Unannotated protein</fullName>
    </submittedName>
</protein>
<reference evidence="1" key="1">
    <citation type="submission" date="2020-05" db="EMBL/GenBank/DDBJ databases">
        <authorList>
            <person name="Chiriac C."/>
            <person name="Salcher M."/>
            <person name="Ghai R."/>
            <person name="Kavagutti S V."/>
        </authorList>
    </citation>
    <scope>NUCLEOTIDE SEQUENCE</scope>
</reference>
<dbReference type="AlphaFoldDB" id="A0A6J7DR64"/>
<evidence type="ECO:0000313" key="1">
    <source>
        <dbReference type="EMBL" id="CAB4873047.1"/>
    </source>
</evidence>
<organism evidence="1">
    <name type="scientific">freshwater metagenome</name>
    <dbReference type="NCBI Taxonomy" id="449393"/>
    <lineage>
        <taxon>unclassified sequences</taxon>
        <taxon>metagenomes</taxon>
        <taxon>ecological metagenomes</taxon>
    </lineage>
</organism>
<name>A0A6J7DR64_9ZZZZ</name>
<dbReference type="EMBL" id="CAFBLO010000089">
    <property type="protein sequence ID" value="CAB4873047.1"/>
    <property type="molecule type" value="Genomic_DNA"/>
</dbReference>